<evidence type="ECO:0000313" key="8">
    <source>
        <dbReference type="Proteomes" id="UP000189299"/>
    </source>
</evidence>
<sequence length="115" mass="13003">MAFEQTASVLGSPVSYRLHPDAKRYTLRDNGFTETNGGNYQLIRPLDATPQSKEGFKLKITVAKDIKTMKMSITTANGLRAVDIFKDPKQKMSQDKFYFLMDSMISRGLFEKVEG</sequence>
<dbReference type="OrthoDB" id="2166222at2"/>
<dbReference type="RefSeq" id="WP_010736189.1">
    <property type="nucleotide sequence ID" value="NZ_AP019810.1"/>
</dbReference>
<evidence type="ECO:0000313" key="6">
    <source>
        <dbReference type="EMBL" id="PQF25819.1"/>
    </source>
</evidence>
<evidence type="ECO:0000313" key="5">
    <source>
        <dbReference type="EMBL" id="OTP26442.1"/>
    </source>
</evidence>
<evidence type="ECO:0000313" key="13">
    <source>
        <dbReference type="Proteomes" id="UP000509460"/>
    </source>
</evidence>
<reference evidence="1 13" key="5">
    <citation type="submission" date="2019-07" db="EMBL/GenBank/DDBJ databases">
        <title>antibiotic susceptibility of plant-derived lactic acid bacteria.</title>
        <authorList>
            <person name="Sugiyama M."/>
            <person name="Noda M."/>
        </authorList>
    </citation>
    <scope>NUCLEOTIDE SEQUENCE [LARGE SCALE GENOMIC DNA]</scope>
    <source>
        <strain evidence="1 13">15-1A</strain>
    </source>
</reference>
<reference evidence="3 14" key="7">
    <citation type="submission" date="2020-04" db="EMBL/GenBank/DDBJ databases">
        <authorList>
            <person name="Abaymova A."/>
            <person name="Teymurazov M."/>
            <person name="Tazyna O."/>
            <person name="Chatushin Y."/>
            <person name="Svetoch E."/>
            <person name="Pereligyn V."/>
            <person name="Pohylenko V."/>
            <person name="Platonov M."/>
            <person name="Kartsev N."/>
            <person name="Skryabin Y."/>
            <person name="Sizova A."/>
            <person name="Solomentsev V."/>
            <person name="Kislichkina A."/>
            <person name="Bogun A."/>
        </authorList>
    </citation>
    <scope>NUCLEOTIDE SEQUENCE [LARGE SCALE GENOMIC DNA]</scope>
    <source>
        <strain evidence="3">SCPM-O-B-8398</strain>
        <strain evidence="14">SCPM-O-B-8398 (E28)</strain>
    </source>
</reference>
<accession>A0A1A6GAP9</accession>
<dbReference type="InterPro" id="IPR035942">
    <property type="entry name" value="Lp2179-like_sf"/>
</dbReference>
<evidence type="ECO:0000313" key="4">
    <source>
        <dbReference type="EMBL" id="ONN43323.1"/>
    </source>
</evidence>
<dbReference type="AlphaFoldDB" id="A0A1A6GAP9"/>
<evidence type="ECO:0000313" key="9">
    <source>
        <dbReference type="Proteomes" id="UP000195024"/>
    </source>
</evidence>
<dbReference type="EMBL" id="MSTR01000006">
    <property type="protein sequence ID" value="ONN43323.1"/>
    <property type="molecule type" value="Genomic_DNA"/>
</dbReference>
<reference evidence="6 10" key="3">
    <citation type="journal article" date="2018" name="Pathog. Dis.">
        <title>Whole-genome sequencing based characterization of antimicrobial resistance in Enterococcus.</title>
        <authorList>
            <person name="Tyson G."/>
        </authorList>
    </citation>
    <scope>NUCLEOTIDE SEQUENCE [LARGE SCALE GENOMIC DNA]</scope>
    <source>
        <strain evidence="6 10">CVM N55263</strain>
    </source>
</reference>
<evidence type="ECO:0000313" key="1">
    <source>
        <dbReference type="EMBL" id="BBM15422.1"/>
    </source>
</evidence>
<name>A0A1A6GAP9_ENTMU</name>
<dbReference type="EMBL" id="PYGR01000077">
    <property type="protein sequence ID" value="PTO34278.1"/>
    <property type="molecule type" value="Genomic_DNA"/>
</dbReference>
<protein>
    <submittedName>
        <fullName evidence="2">Cysteine desulfurase</fullName>
    </submittedName>
    <submittedName>
        <fullName evidence="3">DUF1831 domain-containing protein</fullName>
    </submittedName>
</protein>
<dbReference type="EMBL" id="BJWA01000006">
    <property type="protein sequence ID" value="GEL80028.1"/>
    <property type="molecule type" value="Genomic_DNA"/>
</dbReference>
<dbReference type="Proteomes" id="UP000557857">
    <property type="component" value="Unassembled WGS sequence"/>
</dbReference>
<keyword evidence="12" id="KW-1185">Reference proteome</keyword>
<proteinExistence type="predicted"/>
<dbReference type="Proteomes" id="UP000509460">
    <property type="component" value="Chromosome"/>
</dbReference>
<dbReference type="Pfam" id="PF08866">
    <property type="entry name" value="DUF1831"/>
    <property type="match status" value="1"/>
</dbReference>
<reference evidence="5 9" key="2">
    <citation type="submission" date="2017-05" db="EMBL/GenBank/DDBJ databases">
        <title>The Genome Sequence of Enterococcus mundtii 6B1_DIV0119.</title>
        <authorList>
            <consortium name="The Broad Institute Genomics Platform"/>
            <consortium name="The Broad Institute Genomic Center for Infectious Diseases"/>
            <person name="Earl A."/>
            <person name="Manson A."/>
            <person name="Schwartman J."/>
            <person name="Gilmore M."/>
            <person name="Abouelleil A."/>
            <person name="Cao P."/>
            <person name="Chapman S."/>
            <person name="Cusick C."/>
            <person name="Shea T."/>
            <person name="Young S."/>
            <person name="Neafsey D."/>
            <person name="Nusbaum C."/>
            <person name="Birren B."/>
        </authorList>
    </citation>
    <scope>NUCLEOTIDE SEQUENCE [LARGE SCALE GENOMIC DNA]</scope>
    <source>
        <strain evidence="5 9">6B1_DIV0119</strain>
    </source>
</reference>
<dbReference type="Gene3D" id="3.30.1820.10">
    <property type="entry name" value="Lp2179-like"/>
    <property type="match status" value="1"/>
</dbReference>
<dbReference type="Proteomes" id="UP000195024">
    <property type="component" value="Unassembled WGS sequence"/>
</dbReference>
<dbReference type="EMBL" id="JABCAG010000058">
    <property type="protein sequence ID" value="NMP59523.1"/>
    <property type="molecule type" value="Genomic_DNA"/>
</dbReference>
<evidence type="ECO:0000313" key="12">
    <source>
        <dbReference type="Proteomes" id="UP000321175"/>
    </source>
</evidence>
<organism evidence="5 9">
    <name type="scientific">Enterococcus mundtii</name>
    <dbReference type="NCBI Taxonomy" id="53346"/>
    <lineage>
        <taxon>Bacteria</taxon>
        <taxon>Bacillati</taxon>
        <taxon>Bacillota</taxon>
        <taxon>Bacilli</taxon>
        <taxon>Lactobacillales</taxon>
        <taxon>Enterococcaceae</taxon>
        <taxon>Enterococcus</taxon>
    </lineage>
</organism>
<dbReference type="Proteomes" id="UP000244022">
    <property type="component" value="Unassembled WGS sequence"/>
</dbReference>
<evidence type="ECO:0000313" key="14">
    <source>
        <dbReference type="Proteomes" id="UP000557857"/>
    </source>
</evidence>
<evidence type="ECO:0000313" key="3">
    <source>
        <dbReference type="EMBL" id="NMP59523.1"/>
    </source>
</evidence>
<dbReference type="SUPFAM" id="SSF160800">
    <property type="entry name" value="Lp2179-like"/>
    <property type="match status" value="1"/>
</dbReference>
<dbReference type="EMBL" id="NGMS01000001">
    <property type="protein sequence ID" value="OTP26442.1"/>
    <property type="molecule type" value="Genomic_DNA"/>
</dbReference>
<reference evidence="7 11" key="4">
    <citation type="submission" date="2018-03" db="EMBL/GenBank/DDBJ databases">
        <title>Draft genome sequences of four Enterococcus mundtii strains isolated from beef slaughterhouses in Kenya.</title>
        <authorList>
            <person name="Wambui J."/>
            <person name="Stevens M."/>
            <person name="Njage P."/>
            <person name="Stephan R."/>
            <person name="Tasara T."/>
        </authorList>
    </citation>
    <scope>NUCLEOTIDE SEQUENCE [LARGE SCALE GENOMIC DNA]</scope>
    <source>
        <strain evidence="7 11">H18-EM</strain>
    </source>
</reference>
<dbReference type="Proteomes" id="UP000321175">
    <property type="component" value="Unassembled WGS sequence"/>
</dbReference>
<dbReference type="EMBL" id="AP019810">
    <property type="protein sequence ID" value="BBM15422.1"/>
    <property type="molecule type" value="Genomic_DNA"/>
</dbReference>
<dbReference type="STRING" id="53346.A5802_000153"/>
<evidence type="ECO:0000313" key="2">
    <source>
        <dbReference type="EMBL" id="GEL80028.1"/>
    </source>
</evidence>
<dbReference type="EMBL" id="PUAP01000002">
    <property type="protein sequence ID" value="PQF25819.1"/>
    <property type="molecule type" value="Genomic_DNA"/>
</dbReference>
<dbReference type="Proteomes" id="UP000189299">
    <property type="component" value="Unassembled WGS sequence"/>
</dbReference>
<reference evidence="4 8" key="1">
    <citation type="submission" date="2016-12" db="EMBL/GenBank/DDBJ databases">
        <authorList>
            <person name="Song W.-J."/>
            <person name="Kurnit D.M."/>
        </authorList>
    </citation>
    <scope>NUCLEOTIDE SEQUENCE [LARGE SCALE GENOMIC DNA]</scope>
    <source>
        <strain evidence="4 8">CGB1038-1_S1</strain>
    </source>
</reference>
<reference evidence="2 12" key="6">
    <citation type="submission" date="2019-07" db="EMBL/GenBank/DDBJ databases">
        <title>Whole genome shotgun sequence of Enterococcus mundtii NBRC 100490.</title>
        <authorList>
            <person name="Hosoyama A."/>
            <person name="Uohara A."/>
            <person name="Ohji S."/>
            <person name="Ichikawa N."/>
        </authorList>
    </citation>
    <scope>NUCLEOTIDE SEQUENCE [LARGE SCALE GENOMIC DNA]</scope>
    <source>
        <strain evidence="2 12">NBRC 100490</strain>
    </source>
</reference>
<dbReference type="InterPro" id="IPR014965">
    <property type="entry name" value="Amino_acid_metab_prot_put"/>
</dbReference>
<dbReference type="Proteomes" id="UP000237934">
    <property type="component" value="Unassembled WGS sequence"/>
</dbReference>
<gene>
    <name evidence="5" type="ORF">A5802_000153</name>
    <name evidence="4" type="ORF">BTN92_07725</name>
    <name evidence="7" type="ORF">C6N14_12975</name>
    <name evidence="6" type="ORF">CUS89_00455</name>
    <name evidence="1" type="ORF">EM151A_2235</name>
    <name evidence="2" type="ORF">EMU01_11720</name>
    <name evidence="3" type="ORF">HI921_13820</name>
</gene>
<evidence type="ECO:0000313" key="7">
    <source>
        <dbReference type="EMBL" id="PTO34278.1"/>
    </source>
</evidence>
<evidence type="ECO:0000313" key="10">
    <source>
        <dbReference type="Proteomes" id="UP000237934"/>
    </source>
</evidence>
<evidence type="ECO:0000313" key="11">
    <source>
        <dbReference type="Proteomes" id="UP000244022"/>
    </source>
</evidence>
<dbReference type="GeneID" id="60998442"/>